<accession>A0AAN4W1X1</accession>
<evidence type="ECO:0000313" key="1">
    <source>
        <dbReference type="EMBL" id="GJM63211.1"/>
    </source>
</evidence>
<gene>
    <name evidence="1" type="ORF">PEDI_37630</name>
</gene>
<protein>
    <submittedName>
        <fullName evidence="1">Uncharacterized protein</fullName>
    </submittedName>
</protein>
<evidence type="ECO:0000313" key="2">
    <source>
        <dbReference type="Proteomes" id="UP001310022"/>
    </source>
</evidence>
<sequence>MKVADLRSQLKTLKQEEIVQLAVEFYKLIPKAKKEDHDLDGLIMNPKRAKTTTAKTTLSLQDMKVDIENFVDNAKNQYYLMPNRVVPKKERSTWRFKVKRWYKELLLDNRKDKDVLLQNELLVSLYNLLIAGRDYHYFSADDPFESVGIEQATFYQEIVLQLQQKLGKADAVEQSIQLIIGDRNYLYSFSTDLIDVLIRSLDIPDLKYKGIEVVESEIRKLNDKAATSTYDFSNYKFIEKNNRLAELGLRIYCDLFEFEEGIAFFKQYYLEERAGVKLCALINVLFYLGEKELILSEIELSRAKGEKPRIKVEQLYDFIKEEGHLPSYF</sequence>
<dbReference type="RefSeq" id="WP_338238408.1">
    <property type="nucleotide sequence ID" value="NZ_BQKE01000002.1"/>
</dbReference>
<proteinExistence type="predicted"/>
<dbReference type="EMBL" id="BQKE01000002">
    <property type="protein sequence ID" value="GJM63211.1"/>
    <property type="molecule type" value="Genomic_DNA"/>
</dbReference>
<dbReference type="Proteomes" id="UP001310022">
    <property type="component" value="Unassembled WGS sequence"/>
</dbReference>
<reference evidence="1 2" key="1">
    <citation type="submission" date="2021-12" db="EMBL/GenBank/DDBJ databases">
        <title>Genome sequencing of bacteria with rrn-lacking chromosome and rrn-plasmid.</title>
        <authorList>
            <person name="Anda M."/>
            <person name="Iwasaki W."/>
        </authorList>
    </citation>
    <scope>NUCLEOTIDE SEQUENCE [LARGE SCALE GENOMIC DNA]</scope>
    <source>
        <strain evidence="1 2">NBRC 15940</strain>
    </source>
</reference>
<keyword evidence="2" id="KW-1185">Reference proteome</keyword>
<comment type="caution">
    <text evidence="1">The sequence shown here is derived from an EMBL/GenBank/DDBJ whole genome shotgun (WGS) entry which is preliminary data.</text>
</comment>
<organism evidence="1 2">
    <name type="scientific">Persicobacter diffluens</name>
    <dbReference type="NCBI Taxonomy" id="981"/>
    <lineage>
        <taxon>Bacteria</taxon>
        <taxon>Pseudomonadati</taxon>
        <taxon>Bacteroidota</taxon>
        <taxon>Cytophagia</taxon>
        <taxon>Cytophagales</taxon>
        <taxon>Persicobacteraceae</taxon>
        <taxon>Persicobacter</taxon>
    </lineage>
</organism>
<name>A0AAN4W1X1_9BACT</name>
<dbReference type="AlphaFoldDB" id="A0AAN4W1X1"/>